<dbReference type="PANTHER" id="PTHR46204:SF2">
    <property type="entry name" value="CHITIN ELICITOR RECEPTOR KINASE 1"/>
    <property type="match status" value="1"/>
</dbReference>
<evidence type="ECO:0000256" key="7">
    <source>
        <dbReference type="ARBA" id="ARBA00023157"/>
    </source>
</evidence>
<dbReference type="PROSITE" id="PS00108">
    <property type="entry name" value="PROTEIN_KINASE_ST"/>
    <property type="match status" value="1"/>
</dbReference>
<organism evidence="9 10">
    <name type="scientific">Stephania japonica</name>
    <dbReference type="NCBI Taxonomy" id="461633"/>
    <lineage>
        <taxon>Eukaryota</taxon>
        <taxon>Viridiplantae</taxon>
        <taxon>Streptophyta</taxon>
        <taxon>Embryophyta</taxon>
        <taxon>Tracheophyta</taxon>
        <taxon>Spermatophyta</taxon>
        <taxon>Magnoliopsida</taxon>
        <taxon>Ranunculales</taxon>
        <taxon>Menispermaceae</taxon>
        <taxon>Menispermoideae</taxon>
        <taxon>Cissampelideae</taxon>
        <taxon>Stephania</taxon>
    </lineage>
</organism>
<dbReference type="Gene3D" id="1.10.510.10">
    <property type="entry name" value="Transferase(Phosphotransferase) domain 1"/>
    <property type="match status" value="1"/>
</dbReference>
<evidence type="ECO:0000256" key="1">
    <source>
        <dbReference type="ARBA" id="ARBA00004162"/>
    </source>
</evidence>
<dbReference type="GO" id="GO:0005886">
    <property type="term" value="C:plasma membrane"/>
    <property type="evidence" value="ECO:0007669"/>
    <property type="project" value="UniProtKB-SubCell"/>
</dbReference>
<dbReference type="AlphaFoldDB" id="A0AAP0K5K6"/>
<comment type="caution">
    <text evidence="9">The sequence shown here is derived from an EMBL/GenBank/DDBJ whole genome shotgun (WGS) entry which is preliminary data.</text>
</comment>
<dbReference type="InterPro" id="IPR008271">
    <property type="entry name" value="Ser/Thr_kinase_AS"/>
</dbReference>
<keyword evidence="10" id="KW-1185">Reference proteome</keyword>
<dbReference type="InterPro" id="IPR044812">
    <property type="entry name" value="CERK1/LYK3-like"/>
</dbReference>
<protein>
    <recommendedName>
        <fullName evidence="8">Protein kinase domain-containing protein</fullName>
    </recommendedName>
</protein>
<feature type="domain" description="Protein kinase" evidence="8">
    <location>
        <begin position="1"/>
        <end position="67"/>
    </location>
</feature>
<proteinExistence type="predicted"/>
<keyword evidence="6" id="KW-0472">Membrane</keyword>
<keyword evidence="4" id="KW-0732">Signal</keyword>
<comment type="subcellular location">
    <subcellularLocation>
        <location evidence="1">Cell membrane</location>
        <topology evidence="1">Single-pass membrane protein</topology>
    </subcellularLocation>
</comment>
<dbReference type="EMBL" id="JBBNAE010000002">
    <property type="protein sequence ID" value="KAK9146301.1"/>
    <property type="molecule type" value="Genomic_DNA"/>
</dbReference>
<dbReference type="GO" id="GO:0005524">
    <property type="term" value="F:ATP binding"/>
    <property type="evidence" value="ECO:0007669"/>
    <property type="project" value="InterPro"/>
</dbReference>
<evidence type="ECO:0000256" key="6">
    <source>
        <dbReference type="ARBA" id="ARBA00023136"/>
    </source>
</evidence>
<dbReference type="GO" id="GO:0045087">
    <property type="term" value="P:innate immune response"/>
    <property type="evidence" value="ECO:0007669"/>
    <property type="project" value="InterPro"/>
</dbReference>
<keyword evidence="7" id="KW-1015">Disulfide bond</keyword>
<dbReference type="PANTHER" id="PTHR46204">
    <property type="entry name" value="CHITIN ELICITOR RECEPTOR KINASE 1-RELATED"/>
    <property type="match status" value="1"/>
</dbReference>
<dbReference type="Proteomes" id="UP001417504">
    <property type="component" value="Unassembled WGS sequence"/>
</dbReference>
<evidence type="ECO:0000256" key="2">
    <source>
        <dbReference type="ARBA" id="ARBA00022475"/>
    </source>
</evidence>
<dbReference type="GO" id="GO:0019199">
    <property type="term" value="F:transmembrane receptor protein kinase activity"/>
    <property type="evidence" value="ECO:0007669"/>
    <property type="project" value="InterPro"/>
</dbReference>
<evidence type="ECO:0000313" key="9">
    <source>
        <dbReference type="EMBL" id="KAK9146301.1"/>
    </source>
</evidence>
<sequence length="67" mass="7668">MVYKSALESTRGLEYIQKHNIPIYIYQDIKSANILLDKNFHEKALRPTSRPGMEALACGDPYHADCQ</sequence>
<evidence type="ECO:0000256" key="4">
    <source>
        <dbReference type="ARBA" id="ARBA00022729"/>
    </source>
</evidence>
<evidence type="ECO:0000259" key="8">
    <source>
        <dbReference type="PROSITE" id="PS50011"/>
    </source>
</evidence>
<dbReference type="InterPro" id="IPR000719">
    <property type="entry name" value="Prot_kinase_dom"/>
</dbReference>
<gene>
    <name evidence="9" type="ORF">Sjap_006204</name>
</gene>
<evidence type="ECO:0000256" key="3">
    <source>
        <dbReference type="ARBA" id="ARBA00022692"/>
    </source>
</evidence>
<keyword evidence="3" id="KW-0812">Transmembrane</keyword>
<evidence type="ECO:0000256" key="5">
    <source>
        <dbReference type="ARBA" id="ARBA00022989"/>
    </source>
</evidence>
<keyword evidence="5" id="KW-1133">Transmembrane helix</keyword>
<dbReference type="InterPro" id="IPR011009">
    <property type="entry name" value="Kinase-like_dom_sf"/>
</dbReference>
<dbReference type="PROSITE" id="PS50011">
    <property type="entry name" value="PROTEIN_KINASE_DOM"/>
    <property type="match status" value="1"/>
</dbReference>
<keyword evidence="2" id="KW-1003">Cell membrane</keyword>
<dbReference type="SUPFAM" id="SSF56112">
    <property type="entry name" value="Protein kinase-like (PK-like)"/>
    <property type="match status" value="1"/>
</dbReference>
<reference evidence="9 10" key="1">
    <citation type="submission" date="2024-01" db="EMBL/GenBank/DDBJ databases">
        <title>Genome assemblies of Stephania.</title>
        <authorList>
            <person name="Yang L."/>
        </authorList>
    </citation>
    <scope>NUCLEOTIDE SEQUENCE [LARGE SCALE GENOMIC DNA]</scope>
    <source>
        <strain evidence="9">QJT</strain>
        <tissue evidence="9">Leaf</tissue>
    </source>
</reference>
<evidence type="ECO:0000313" key="10">
    <source>
        <dbReference type="Proteomes" id="UP001417504"/>
    </source>
</evidence>
<name>A0AAP0K5K6_9MAGN</name>
<accession>A0AAP0K5K6</accession>